<gene>
    <name evidence="1" type="ORF">Tco_1093034</name>
</gene>
<evidence type="ECO:0000313" key="2">
    <source>
        <dbReference type="Proteomes" id="UP001151760"/>
    </source>
</evidence>
<comment type="caution">
    <text evidence="1">The sequence shown here is derived from an EMBL/GenBank/DDBJ whole genome shotgun (WGS) entry which is preliminary data.</text>
</comment>
<proteinExistence type="predicted"/>
<dbReference type="Proteomes" id="UP001151760">
    <property type="component" value="Unassembled WGS sequence"/>
</dbReference>
<name>A0ABQ5IBJ8_9ASTR</name>
<reference evidence="1" key="1">
    <citation type="journal article" date="2022" name="Int. J. Mol. Sci.">
        <title>Draft Genome of Tanacetum Coccineum: Genomic Comparison of Closely Related Tanacetum-Family Plants.</title>
        <authorList>
            <person name="Yamashiro T."/>
            <person name="Shiraishi A."/>
            <person name="Nakayama K."/>
            <person name="Satake H."/>
        </authorList>
    </citation>
    <scope>NUCLEOTIDE SEQUENCE</scope>
</reference>
<protein>
    <submittedName>
        <fullName evidence="1">Uncharacterized protein</fullName>
    </submittedName>
</protein>
<accession>A0ABQ5IBJ8</accession>
<evidence type="ECO:0000313" key="1">
    <source>
        <dbReference type="EMBL" id="GJT97516.1"/>
    </source>
</evidence>
<organism evidence="1 2">
    <name type="scientific">Tanacetum coccineum</name>
    <dbReference type="NCBI Taxonomy" id="301880"/>
    <lineage>
        <taxon>Eukaryota</taxon>
        <taxon>Viridiplantae</taxon>
        <taxon>Streptophyta</taxon>
        <taxon>Embryophyta</taxon>
        <taxon>Tracheophyta</taxon>
        <taxon>Spermatophyta</taxon>
        <taxon>Magnoliopsida</taxon>
        <taxon>eudicotyledons</taxon>
        <taxon>Gunneridae</taxon>
        <taxon>Pentapetalae</taxon>
        <taxon>asterids</taxon>
        <taxon>campanulids</taxon>
        <taxon>Asterales</taxon>
        <taxon>Asteraceae</taxon>
        <taxon>Asteroideae</taxon>
        <taxon>Anthemideae</taxon>
        <taxon>Anthemidinae</taxon>
        <taxon>Tanacetum</taxon>
    </lineage>
</organism>
<reference evidence="1" key="2">
    <citation type="submission" date="2022-01" db="EMBL/GenBank/DDBJ databases">
        <authorList>
            <person name="Yamashiro T."/>
            <person name="Shiraishi A."/>
            <person name="Satake H."/>
            <person name="Nakayama K."/>
        </authorList>
    </citation>
    <scope>NUCLEOTIDE SEQUENCE</scope>
</reference>
<sequence length="165" mass="17983">MEMANPPEIFDAKVSLRSKMQLLSKIKDEAPIVNEQSVKIDEQAGAVDDHDPTAPTDSNNLSEDVDLLFKEVIDVRLDLVERVDELRTKLVQTITSNVSLFHKPLWTYIIMRGKGDGSRASMYPSGIKPIGLGVSWDLVNGEAMLGNVIGIPAPAGPLGITPEDC</sequence>
<dbReference type="EMBL" id="BQNB010020586">
    <property type="protein sequence ID" value="GJT97516.1"/>
    <property type="molecule type" value="Genomic_DNA"/>
</dbReference>
<keyword evidence="2" id="KW-1185">Reference proteome</keyword>